<proteinExistence type="predicted"/>
<organism evidence="1 2">
    <name type="scientific">Nostoc flagelliforme CCNUN1</name>
    <dbReference type="NCBI Taxonomy" id="2038116"/>
    <lineage>
        <taxon>Bacteria</taxon>
        <taxon>Bacillati</taxon>
        <taxon>Cyanobacteriota</taxon>
        <taxon>Cyanophyceae</taxon>
        <taxon>Nostocales</taxon>
        <taxon>Nostocaceae</taxon>
        <taxon>Nostoc</taxon>
    </lineage>
</organism>
<geneLocation type="plasmid" evidence="2">
    <name>pnfsy08</name>
</geneLocation>
<accession>A0A2K8T9J1</accession>
<reference evidence="1 2" key="1">
    <citation type="submission" date="2017-11" db="EMBL/GenBank/DDBJ databases">
        <title>Complete genome of a free-living desiccation-tolerant cyanobacterium and its photosynthetic adaptation to extreme terrestrial habitat.</title>
        <authorList>
            <person name="Shang J."/>
        </authorList>
    </citation>
    <scope>NUCLEOTIDE SEQUENCE [LARGE SCALE GENOMIC DNA]</scope>
    <source>
        <strain evidence="1 2">CCNUN1</strain>
        <plasmid evidence="2">pnfsy08</plasmid>
    </source>
</reference>
<dbReference type="AlphaFoldDB" id="A0A2K8T9J1"/>
<sequence>MYSSYTPLVASGSIPETNHTTVQSAIAYGGDTVGECNT</sequence>
<evidence type="ECO:0000313" key="2">
    <source>
        <dbReference type="Proteomes" id="UP000232003"/>
    </source>
</evidence>
<dbReference type="EMBL" id="CP024793">
    <property type="protein sequence ID" value="AUB44321.1"/>
    <property type="molecule type" value="Genomic_DNA"/>
</dbReference>
<evidence type="ECO:0000313" key="1">
    <source>
        <dbReference type="EMBL" id="AUB44321.1"/>
    </source>
</evidence>
<name>A0A2K8T9J1_9NOSO</name>
<protein>
    <submittedName>
        <fullName evidence="1">Uncharacterized protein</fullName>
    </submittedName>
</protein>
<dbReference type="Proteomes" id="UP000232003">
    <property type="component" value="Plasmid pNFSY08"/>
</dbReference>
<keyword evidence="1" id="KW-0614">Plasmid</keyword>
<keyword evidence="2" id="KW-1185">Reference proteome</keyword>
<gene>
    <name evidence="1" type="ORF">COO91_10544</name>
</gene>
<dbReference type="KEGG" id="nfl:COO91_10544"/>